<name>A0A6N3A567_9ACTN</name>
<dbReference type="SMART" id="SM00530">
    <property type="entry name" value="HTH_XRE"/>
    <property type="match status" value="1"/>
</dbReference>
<evidence type="ECO:0000256" key="1">
    <source>
        <dbReference type="ARBA" id="ARBA00023125"/>
    </source>
</evidence>
<dbReference type="PROSITE" id="PS50943">
    <property type="entry name" value="HTH_CROC1"/>
    <property type="match status" value="1"/>
</dbReference>
<reference evidence="4" key="1">
    <citation type="submission" date="2019-11" db="EMBL/GenBank/DDBJ databases">
        <authorList>
            <person name="Feng L."/>
        </authorList>
    </citation>
    <scope>NUCLEOTIDE SEQUENCE</scope>
    <source>
        <strain evidence="4">CintestinalisLFYP54</strain>
    </source>
</reference>
<dbReference type="Pfam" id="PF01381">
    <property type="entry name" value="HTH_3"/>
    <property type="match status" value="1"/>
</dbReference>
<dbReference type="CDD" id="cd00093">
    <property type="entry name" value="HTH_XRE"/>
    <property type="match status" value="1"/>
</dbReference>
<feature type="transmembrane region" description="Helical" evidence="2">
    <location>
        <begin position="358"/>
        <end position="378"/>
    </location>
</feature>
<keyword evidence="2" id="KW-0812">Transmembrane</keyword>
<gene>
    <name evidence="4" type="ORF">CILFYP54_00167</name>
</gene>
<dbReference type="Gene3D" id="1.10.260.40">
    <property type="entry name" value="lambda repressor-like DNA-binding domains"/>
    <property type="match status" value="1"/>
</dbReference>
<dbReference type="EMBL" id="CACRTN010000011">
    <property type="protein sequence ID" value="VYT87164.1"/>
    <property type="molecule type" value="Genomic_DNA"/>
</dbReference>
<dbReference type="SUPFAM" id="SSF47413">
    <property type="entry name" value="lambda repressor-like DNA-binding domains"/>
    <property type="match status" value="1"/>
</dbReference>
<feature type="transmembrane region" description="Helical" evidence="2">
    <location>
        <begin position="176"/>
        <end position="195"/>
    </location>
</feature>
<dbReference type="PANTHER" id="PTHR46558">
    <property type="entry name" value="TRACRIPTIONAL REGULATORY PROTEIN-RELATED-RELATED"/>
    <property type="match status" value="1"/>
</dbReference>
<keyword evidence="1" id="KW-0238">DNA-binding</keyword>
<feature type="transmembrane region" description="Helical" evidence="2">
    <location>
        <begin position="328"/>
        <end position="346"/>
    </location>
</feature>
<keyword evidence="2" id="KW-0472">Membrane</keyword>
<evidence type="ECO:0000259" key="3">
    <source>
        <dbReference type="PROSITE" id="PS50943"/>
    </source>
</evidence>
<feature type="transmembrane region" description="Helical" evidence="2">
    <location>
        <begin position="256"/>
        <end position="276"/>
    </location>
</feature>
<protein>
    <submittedName>
        <fullName evidence="4">Transcriptional repressor DicA</fullName>
    </submittedName>
</protein>
<dbReference type="RefSeq" id="WP_421756096.1">
    <property type="nucleotide sequence ID" value="NZ_CACRTN010000011.1"/>
</dbReference>
<dbReference type="InterPro" id="IPR010982">
    <property type="entry name" value="Lambda_DNA-bd_dom_sf"/>
</dbReference>
<accession>A0A6N3A567</accession>
<evidence type="ECO:0000313" key="4">
    <source>
        <dbReference type="EMBL" id="VYT87164.1"/>
    </source>
</evidence>
<dbReference type="GO" id="GO:0003677">
    <property type="term" value="F:DNA binding"/>
    <property type="evidence" value="ECO:0007669"/>
    <property type="project" value="UniProtKB-KW"/>
</dbReference>
<organism evidence="4">
    <name type="scientific">Collinsella intestinalis</name>
    <dbReference type="NCBI Taxonomy" id="147207"/>
    <lineage>
        <taxon>Bacteria</taxon>
        <taxon>Bacillati</taxon>
        <taxon>Actinomycetota</taxon>
        <taxon>Coriobacteriia</taxon>
        <taxon>Coriobacteriales</taxon>
        <taxon>Coriobacteriaceae</taxon>
        <taxon>Collinsella</taxon>
    </lineage>
</organism>
<evidence type="ECO:0000256" key="2">
    <source>
        <dbReference type="SAM" id="Phobius"/>
    </source>
</evidence>
<feature type="transmembrane region" description="Helical" evidence="2">
    <location>
        <begin position="148"/>
        <end position="164"/>
    </location>
</feature>
<feature type="transmembrane region" description="Helical" evidence="2">
    <location>
        <begin position="225"/>
        <end position="244"/>
    </location>
</feature>
<proteinExistence type="predicted"/>
<dbReference type="AlphaFoldDB" id="A0A6N3A567"/>
<dbReference type="InterPro" id="IPR001387">
    <property type="entry name" value="Cro/C1-type_HTH"/>
</dbReference>
<sequence>MSFRTNLQYLRAERHMTQEQLAMLLGVSRQSVTKWEAEKSYPEMDKLIKMCQIFECSLDDLVQGDVSRHGVPTRDDLGGYSPVRVATEGAVGDMSAGPLTVAPRDASLGEPAGPARARSSAGVCAIPAGPATDVCGYDEHMVTFARKIAIGVVLFILGAAAAIFTDEVMHSDGIVLFATFAFVAAGLAFTIPAGMDHAAFAKAHPYVSDFYTAEEKVTARRRASIAIVAGIAVILLGVAVAGLFEVESNVQVYGNSLMMVLVAFGVGMIVHWGMLWGRTDLADYNKEWLETVALSDDELAQLDQRSREAYLRANNPRRRGAADRKGKACMVIMLVATMVALVWLFAASAMGASEGVSGLFWLPWVVGSLGSGIALIVIEDHDAEPHCEGKR</sequence>
<feature type="domain" description="HTH cro/C1-type" evidence="3">
    <location>
        <begin position="7"/>
        <end position="61"/>
    </location>
</feature>
<dbReference type="PANTHER" id="PTHR46558:SF4">
    <property type="entry name" value="DNA-BIDING PHAGE PROTEIN"/>
    <property type="match status" value="1"/>
</dbReference>
<keyword evidence="2" id="KW-1133">Transmembrane helix</keyword>